<name>A0ACC1WT16_MELAZ</name>
<accession>A0ACC1WT16</accession>
<keyword evidence="2" id="KW-1185">Reference proteome</keyword>
<organism evidence="1 2">
    <name type="scientific">Melia azedarach</name>
    <name type="common">Chinaberry tree</name>
    <dbReference type="NCBI Taxonomy" id="155640"/>
    <lineage>
        <taxon>Eukaryota</taxon>
        <taxon>Viridiplantae</taxon>
        <taxon>Streptophyta</taxon>
        <taxon>Embryophyta</taxon>
        <taxon>Tracheophyta</taxon>
        <taxon>Spermatophyta</taxon>
        <taxon>Magnoliopsida</taxon>
        <taxon>eudicotyledons</taxon>
        <taxon>Gunneridae</taxon>
        <taxon>Pentapetalae</taxon>
        <taxon>rosids</taxon>
        <taxon>malvids</taxon>
        <taxon>Sapindales</taxon>
        <taxon>Meliaceae</taxon>
        <taxon>Melia</taxon>
    </lineage>
</organism>
<dbReference type="Proteomes" id="UP001164539">
    <property type="component" value="Chromosome 14"/>
</dbReference>
<proteinExistence type="predicted"/>
<dbReference type="EMBL" id="CM051407">
    <property type="protein sequence ID" value="KAJ4702029.1"/>
    <property type="molecule type" value="Genomic_DNA"/>
</dbReference>
<gene>
    <name evidence="1" type="ORF">OWV82_025171</name>
</gene>
<evidence type="ECO:0000313" key="2">
    <source>
        <dbReference type="Proteomes" id="UP001164539"/>
    </source>
</evidence>
<evidence type="ECO:0000313" key="1">
    <source>
        <dbReference type="EMBL" id="KAJ4702029.1"/>
    </source>
</evidence>
<sequence>MEKEANVLTLVTNGSVDFQGRTADKQTTGGWKASPFIIVNEVAERLAFYAIAVNMGAYLVREMHQSLPSAATHVSDWVGAAFVLTILGAFMADAYLGRFKTIVFFSCIYSVGMVLLTVSAAIDNLRPPACTAKPCVEANGGQNAFLFCALALIAIGTGGIKPCVSSFGADQYDEADEKEVQLKYEFFNWFFFAINMGALLGITVMVYLREQKGWVVGFGVPTGAMICSIIVLCAGVPYYRNQKPTGSPLTRFLQVLVASIRNHFRGVQVTSEADLYEVKTKESAILGARKLPHTAQYRFLDKAAVVRDPESVTKSRWKLCTVTQKKRREEHPALYSMSVFWLFPQFFLVGSAEVFTYVGQLEFFYDEATDGTRSISSAIFLSTIGIGSWLNGAIVKIVEHATGGEERGWLRNDLNKSKLDYYYWLLTGMNGFNFLLYLLAAWRYKGKGTSTSVRDEAMIELGAQVERDDDNKEDFQSEENVSTLVTNGSVDFRGRITDKQTTGGWKASPVIIVNEVAERLAYYAIAANLGAYLVREMHQSLPSAATHVSNSSGAAFVLTILGAFMADAYLGQFKMIVVFSCIYSVKCWVVGFGVSAAAMIFSVIVIAAGLPYYRYQKPMGSPSTRFLQVMVSSVKSHLRGVEVGLEADLYELKIKEPAILGARKLPHSAQYRFFDKAAVVEELKSFIRVLPIWATTISLAISFAQLSTFFLYQAAIMDRNLGSNFTIPTGSITIFSAINAIILVPIYEKVMVPILRKYTGYGRGITSLQRMGIGLFFSIFALGSAALIEKKRRDEHPALYSMSVFWLFPQFFLVGSAEVFTYVGQLEFFYDETTDGTRSISSAIFLSTIGIGSWLNGAIVKIVEHATGGEEKGWLRNDLNKSKLDYYYWLLTGINGFNFLLYLLAAWRYKGKGTSSTVRDETIVELGGQVKKDDDKEDFHKCVKL</sequence>
<comment type="caution">
    <text evidence="1">The sequence shown here is derived from an EMBL/GenBank/DDBJ whole genome shotgun (WGS) entry which is preliminary data.</text>
</comment>
<protein>
    <submittedName>
        <fullName evidence="1">Protein NRT1/ PTR FAMILY 8.1-like</fullName>
    </submittedName>
</protein>
<reference evidence="1 2" key="1">
    <citation type="journal article" date="2023" name="Science">
        <title>Complex scaffold remodeling in plant triterpene biosynthesis.</title>
        <authorList>
            <person name="De La Pena R."/>
            <person name="Hodgson H."/>
            <person name="Liu J.C."/>
            <person name="Stephenson M.J."/>
            <person name="Martin A.C."/>
            <person name="Owen C."/>
            <person name="Harkess A."/>
            <person name="Leebens-Mack J."/>
            <person name="Jimenez L.E."/>
            <person name="Osbourn A."/>
            <person name="Sattely E.S."/>
        </authorList>
    </citation>
    <scope>NUCLEOTIDE SEQUENCE [LARGE SCALE GENOMIC DNA]</scope>
    <source>
        <strain evidence="2">cv. JPN11</strain>
        <tissue evidence="1">Leaf</tissue>
    </source>
</reference>